<evidence type="ECO:0000256" key="2">
    <source>
        <dbReference type="ARBA" id="ARBA00009604"/>
    </source>
</evidence>
<dbReference type="InterPro" id="IPR029017">
    <property type="entry name" value="Enolase-like_N"/>
</dbReference>
<evidence type="ECO:0000313" key="14">
    <source>
        <dbReference type="EMBL" id="OGY26177.1"/>
    </source>
</evidence>
<dbReference type="InterPro" id="IPR020811">
    <property type="entry name" value="Enolase_N"/>
</dbReference>
<feature type="active site" description="Proton donor" evidence="9 10">
    <location>
        <position position="210"/>
    </location>
</feature>
<dbReference type="PANTHER" id="PTHR11902">
    <property type="entry name" value="ENOLASE"/>
    <property type="match status" value="1"/>
</dbReference>
<dbReference type="GO" id="GO:0005576">
    <property type="term" value="C:extracellular region"/>
    <property type="evidence" value="ECO:0007669"/>
    <property type="project" value="UniProtKB-SubCell"/>
</dbReference>
<dbReference type="Pfam" id="PF00113">
    <property type="entry name" value="Enolase_C"/>
    <property type="match status" value="1"/>
</dbReference>
<dbReference type="Gene3D" id="3.20.20.120">
    <property type="entry name" value="Enolase-like C-terminal domain"/>
    <property type="match status" value="1"/>
</dbReference>
<dbReference type="PANTHER" id="PTHR11902:SF1">
    <property type="entry name" value="ENOLASE"/>
    <property type="match status" value="1"/>
</dbReference>
<dbReference type="SFLD" id="SFLDF00002">
    <property type="entry name" value="enolase"/>
    <property type="match status" value="1"/>
</dbReference>
<dbReference type="SUPFAM" id="SSF54826">
    <property type="entry name" value="Enolase N-terminal domain-like"/>
    <property type="match status" value="1"/>
</dbReference>
<evidence type="ECO:0000256" key="10">
    <source>
        <dbReference type="PIRSR" id="PIRSR001400-1"/>
    </source>
</evidence>
<dbReference type="UniPathway" id="UPA00109">
    <property type="reaction ID" value="UER00187"/>
</dbReference>
<comment type="function">
    <text evidence="9">Catalyzes the reversible conversion of 2-phosphoglycerate (2-PG) into phosphoenolpyruvate (PEP). It is essential for the degradation of carbohydrates via glycolysis.</text>
</comment>
<feature type="domain" description="Enolase N-terminal" evidence="13">
    <location>
        <begin position="4"/>
        <end position="134"/>
    </location>
</feature>
<evidence type="ECO:0000313" key="15">
    <source>
        <dbReference type="Proteomes" id="UP000177588"/>
    </source>
</evidence>
<dbReference type="SMART" id="SM01192">
    <property type="entry name" value="Enolase_C"/>
    <property type="match status" value="1"/>
</dbReference>
<dbReference type="STRING" id="1802597.A2Z24_00900"/>
<dbReference type="SFLD" id="SFLDG00178">
    <property type="entry name" value="enolase"/>
    <property type="match status" value="1"/>
</dbReference>
<dbReference type="Gene3D" id="3.30.390.10">
    <property type="entry name" value="Enolase-like, N-terminal domain"/>
    <property type="match status" value="1"/>
</dbReference>
<dbReference type="EC" id="4.2.1.11" evidence="3 9"/>
<keyword evidence="9 11" id="KW-0479">Metal-binding</keyword>
<comment type="similarity">
    <text evidence="2 9">Belongs to the enolase family.</text>
</comment>
<gene>
    <name evidence="9" type="primary">eno</name>
    <name evidence="14" type="ORF">A2Z24_00900</name>
</gene>
<keyword evidence="6 9" id="KW-0460">Magnesium</keyword>
<evidence type="ECO:0000256" key="8">
    <source>
        <dbReference type="ARBA" id="ARBA00023239"/>
    </source>
</evidence>
<dbReference type="PROSITE" id="PS00164">
    <property type="entry name" value="ENOLASE"/>
    <property type="match status" value="1"/>
</dbReference>
<dbReference type="InterPro" id="IPR020810">
    <property type="entry name" value="Enolase_C"/>
</dbReference>
<evidence type="ECO:0000256" key="11">
    <source>
        <dbReference type="PIRSR" id="PIRSR001400-3"/>
    </source>
</evidence>
<dbReference type="PIRSF" id="PIRSF001400">
    <property type="entry name" value="Enolase"/>
    <property type="match status" value="1"/>
</dbReference>
<accession>A0A1G1WG10</accession>
<comment type="caution">
    <text evidence="14">The sequence shown here is derived from an EMBL/GenBank/DDBJ whole genome shotgun (WGS) entry which is preliminary data.</text>
</comment>
<keyword evidence="9" id="KW-0963">Cytoplasm</keyword>
<evidence type="ECO:0000256" key="7">
    <source>
        <dbReference type="ARBA" id="ARBA00023152"/>
    </source>
</evidence>
<name>A0A1G1WG10_9BACT</name>
<evidence type="ECO:0000256" key="6">
    <source>
        <dbReference type="ARBA" id="ARBA00022842"/>
    </source>
</evidence>
<feature type="binding site" evidence="9">
    <location>
        <position position="370"/>
    </location>
    <ligand>
        <name>(2R)-2-phosphoglycerate</name>
        <dbReference type="ChEBI" id="CHEBI:58289"/>
    </ligand>
</feature>
<evidence type="ECO:0000256" key="3">
    <source>
        <dbReference type="ARBA" id="ARBA00012058"/>
    </source>
</evidence>
<dbReference type="SUPFAM" id="SSF51604">
    <property type="entry name" value="Enolase C-terminal domain-like"/>
    <property type="match status" value="1"/>
</dbReference>
<dbReference type="Pfam" id="PF03952">
    <property type="entry name" value="Enolase_N"/>
    <property type="match status" value="1"/>
</dbReference>
<organism evidence="14 15">
    <name type="scientific">Candidatus Woykebacteria bacterium RBG_16_44_10</name>
    <dbReference type="NCBI Taxonomy" id="1802597"/>
    <lineage>
        <taxon>Bacteria</taxon>
        <taxon>Candidatus Woykeibacteriota</taxon>
    </lineage>
</organism>
<feature type="binding site" evidence="9 11">
    <location>
        <position position="289"/>
    </location>
    <ligand>
        <name>Mg(2+)</name>
        <dbReference type="ChEBI" id="CHEBI:18420"/>
    </ligand>
</feature>
<dbReference type="Proteomes" id="UP000177588">
    <property type="component" value="Unassembled WGS sequence"/>
</dbReference>
<feature type="binding site" evidence="9 11">
    <location>
        <position position="246"/>
    </location>
    <ligand>
        <name>Mg(2+)</name>
        <dbReference type="ChEBI" id="CHEBI:18420"/>
    </ligand>
</feature>
<comment type="cofactor">
    <cofactor evidence="11">
        <name>Mg(2+)</name>
        <dbReference type="ChEBI" id="CHEBI:18420"/>
    </cofactor>
    <text evidence="11">Mg(2+) is required for catalysis and for stabilizing the dimer.</text>
</comment>
<dbReference type="GO" id="GO:0004634">
    <property type="term" value="F:phosphopyruvate hydratase activity"/>
    <property type="evidence" value="ECO:0007669"/>
    <property type="project" value="UniProtKB-UniRule"/>
</dbReference>
<comment type="cofactor">
    <cofactor evidence="9">
        <name>Mg(2+)</name>
        <dbReference type="ChEBI" id="CHEBI:18420"/>
    </cofactor>
    <text evidence="9">Binds a second Mg(2+) ion via substrate during catalysis.</text>
</comment>
<dbReference type="GO" id="GO:0009986">
    <property type="term" value="C:cell surface"/>
    <property type="evidence" value="ECO:0007669"/>
    <property type="project" value="UniProtKB-SubCell"/>
</dbReference>
<protein>
    <recommendedName>
        <fullName evidence="4 9">Enolase</fullName>
        <ecNumber evidence="3 9">4.2.1.11</ecNumber>
    </recommendedName>
    <alternativeName>
        <fullName evidence="9">2-phospho-D-glycerate hydro-lyase</fullName>
    </alternativeName>
    <alternativeName>
        <fullName evidence="9">2-phosphoglycerate dehydratase</fullName>
    </alternativeName>
</protein>
<dbReference type="SMART" id="SM01193">
    <property type="entry name" value="Enolase_N"/>
    <property type="match status" value="1"/>
</dbReference>
<dbReference type="EMBL" id="MHCT01000014">
    <property type="protein sequence ID" value="OGY26177.1"/>
    <property type="molecule type" value="Genomic_DNA"/>
</dbReference>
<dbReference type="InterPro" id="IPR000941">
    <property type="entry name" value="Enolase"/>
</dbReference>
<comment type="subcellular location">
    <subcellularLocation>
        <location evidence="9">Cytoplasm</location>
    </subcellularLocation>
    <subcellularLocation>
        <location evidence="9">Secreted</location>
    </subcellularLocation>
    <subcellularLocation>
        <location evidence="9">Cell surface</location>
    </subcellularLocation>
    <text evidence="9">Fractions of enolase are present in both the cytoplasm and on the cell surface.</text>
</comment>
<reference evidence="14 15" key="1">
    <citation type="journal article" date="2016" name="Nat. Commun.">
        <title>Thousands of microbial genomes shed light on interconnected biogeochemical processes in an aquifer system.</title>
        <authorList>
            <person name="Anantharaman K."/>
            <person name="Brown C.T."/>
            <person name="Hug L.A."/>
            <person name="Sharon I."/>
            <person name="Castelle C.J."/>
            <person name="Probst A.J."/>
            <person name="Thomas B.C."/>
            <person name="Singh A."/>
            <person name="Wilkins M.J."/>
            <person name="Karaoz U."/>
            <person name="Brodie E.L."/>
            <person name="Williams K.H."/>
            <person name="Hubbard S.S."/>
            <person name="Banfield J.F."/>
        </authorList>
    </citation>
    <scope>NUCLEOTIDE SEQUENCE [LARGE SCALE GENOMIC DNA]</scope>
</reference>
<feature type="binding site" evidence="9">
    <location>
        <position position="168"/>
    </location>
    <ligand>
        <name>(2R)-2-phosphoglycerate</name>
        <dbReference type="ChEBI" id="CHEBI:58289"/>
    </ligand>
</feature>
<comment type="caution">
    <text evidence="9">Lacks conserved residue(s) required for the propagation of feature annotation.</text>
</comment>
<evidence type="ECO:0000259" key="13">
    <source>
        <dbReference type="SMART" id="SM01193"/>
    </source>
</evidence>
<evidence type="ECO:0000256" key="4">
    <source>
        <dbReference type="ARBA" id="ARBA00017068"/>
    </source>
</evidence>
<dbReference type="InterPro" id="IPR036849">
    <property type="entry name" value="Enolase-like_C_sf"/>
</dbReference>
<keyword evidence="7 9" id="KW-0324">Glycolysis</keyword>
<dbReference type="SFLD" id="SFLDS00001">
    <property type="entry name" value="Enolase"/>
    <property type="match status" value="1"/>
</dbReference>
<dbReference type="HAMAP" id="MF_00318">
    <property type="entry name" value="Enolase"/>
    <property type="match status" value="1"/>
</dbReference>
<dbReference type="PRINTS" id="PR00148">
    <property type="entry name" value="ENOLASE"/>
</dbReference>
<dbReference type="InterPro" id="IPR020809">
    <property type="entry name" value="Enolase_CS"/>
</dbReference>
<keyword evidence="14" id="KW-0670">Pyruvate</keyword>
<evidence type="ECO:0000256" key="9">
    <source>
        <dbReference type="HAMAP-Rule" id="MF_00318"/>
    </source>
</evidence>
<feature type="domain" description="Enolase C-terminal TIM barrel" evidence="12">
    <location>
        <begin position="144"/>
        <end position="420"/>
    </location>
</feature>
<feature type="binding site" evidence="9 11">
    <location>
        <position position="316"/>
    </location>
    <ligand>
        <name>Mg(2+)</name>
        <dbReference type="ChEBI" id="CHEBI:18420"/>
    </ligand>
</feature>
<evidence type="ECO:0000259" key="12">
    <source>
        <dbReference type="SMART" id="SM01192"/>
    </source>
</evidence>
<comment type="pathway">
    <text evidence="1 9">Carbohydrate degradation; glycolysis; pyruvate from D-glyceraldehyde 3-phosphate: step 4/5.</text>
</comment>
<keyword evidence="5 9" id="KW-0964">Secreted</keyword>
<dbReference type="GO" id="GO:0000015">
    <property type="term" value="C:phosphopyruvate hydratase complex"/>
    <property type="evidence" value="ECO:0007669"/>
    <property type="project" value="InterPro"/>
</dbReference>
<keyword evidence="8 9" id="KW-0456">Lyase</keyword>
<comment type="catalytic activity">
    <reaction evidence="9">
        <text>(2R)-2-phosphoglycerate = phosphoenolpyruvate + H2O</text>
        <dbReference type="Rhea" id="RHEA:10164"/>
        <dbReference type="ChEBI" id="CHEBI:15377"/>
        <dbReference type="ChEBI" id="CHEBI:58289"/>
        <dbReference type="ChEBI" id="CHEBI:58702"/>
        <dbReference type="EC" id="4.2.1.11"/>
    </reaction>
</comment>
<sequence>MSKIASITSEEILDSNGIPTLRTQVYLDDGSVGTASVPSGASKGSREVAELRDLDQSRFNGMGVLRAINHVQDHIFNAIKNTDPADQEKVDETMRVLDGTVDKSRLGGNAILSVSVAVAKAVAASLKLPLFKYIRRLSKVGSEDFQTPTPMVNLIEGGKHVKDGLDFQEFLIVPTRKESFKSQYARIYKLIESLQDLVDKKKIGSSLGMEGGFGLKLAKNEDAIYLLREAMNRSEFADEDFAIGLDVAATSIYENGKYRVSDAQKLLDTKGFIDYLVKISKIHNLYSLEDPLHENDWDGWKRLKSKLSLATLVIGDDLTTTNHTLLTQALDEQAVSGVIVKPNQIGTLSETLAFTLRAKEAGIKIVVSHRGGETKDTFIADLAVGLNADLVKIGSPLRTERLVKYNRLLEIEKELREKDS</sequence>
<feature type="binding site" evidence="9">
    <location>
        <position position="341"/>
    </location>
    <ligand>
        <name>(2R)-2-phosphoglycerate</name>
        <dbReference type="ChEBI" id="CHEBI:58289"/>
    </ligand>
</feature>
<evidence type="ECO:0000256" key="5">
    <source>
        <dbReference type="ARBA" id="ARBA00022525"/>
    </source>
</evidence>
<feature type="active site" description="Proton acceptor" evidence="9 10">
    <location>
        <position position="341"/>
    </location>
</feature>
<dbReference type="GO" id="GO:0000287">
    <property type="term" value="F:magnesium ion binding"/>
    <property type="evidence" value="ECO:0007669"/>
    <property type="project" value="UniProtKB-UniRule"/>
</dbReference>
<evidence type="ECO:0000256" key="1">
    <source>
        <dbReference type="ARBA" id="ARBA00005031"/>
    </source>
</evidence>
<dbReference type="GO" id="GO:0006096">
    <property type="term" value="P:glycolytic process"/>
    <property type="evidence" value="ECO:0007669"/>
    <property type="project" value="UniProtKB-UniRule"/>
</dbReference>
<dbReference type="AlphaFoldDB" id="A0A1G1WG10"/>
<proteinExistence type="inferred from homology"/>
<feature type="binding site" evidence="9">
    <location>
        <position position="392"/>
    </location>
    <ligand>
        <name>(2R)-2-phosphoglycerate</name>
        <dbReference type="ChEBI" id="CHEBI:58289"/>
    </ligand>
</feature>